<reference evidence="1 2" key="1">
    <citation type="submission" date="2014-04" db="EMBL/GenBank/DDBJ databases">
        <authorList>
            <consortium name="DOE Joint Genome Institute"/>
            <person name="Kuo A."/>
            <person name="Girlanda M."/>
            <person name="Perotto S."/>
            <person name="Kohler A."/>
            <person name="Nagy L.G."/>
            <person name="Floudas D."/>
            <person name="Copeland A."/>
            <person name="Barry K.W."/>
            <person name="Cichocki N."/>
            <person name="Veneault-Fourrey C."/>
            <person name="LaButti K."/>
            <person name="Lindquist E.A."/>
            <person name="Lipzen A."/>
            <person name="Lundell T."/>
            <person name="Morin E."/>
            <person name="Murat C."/>
            <person name="Sun H."/>
            <person name="Tunlid A."/>
            <person name="Henrissat B."/>
            <person name="Grigoriev I.V."/>
            <person name="Hibbett D.S."/>
            <person name="Martin F."/>
            <person name="Nordberg H.P."/>
            <person name="Cantor M.N."/>
            <person name="Hua S.X."/>
        </authorList>
    </citation>
    <scope>NUCLEOTIDE SEQUENCE [LARGE SCALE GENOMIC DNA]</scope>
    <source>
        <strain evidence="1 2">MUT 4182</strain>
    </source>
</reference>
<dbReference type="AlphaFoldDB" id="A0A0C3Q279"/>
<reference evidence="2" key="2">
    <citation type="submission" date="2015-01" db="EMBL/GenBank/DDBJ databases">
        <title>Evolutionary Origins and Diversification of the Mycorrhizal Mutualists.</title>
        <authorList>
            <consortium name="DOE Joint Genome Institute"/>
            <consortium name="Mycorrhizal Genomics Consortium"/>
            <person name="Kohler A."/>
            <person name="Kuo A."/>
            <person name="Nagy L.G."/>
            <person name="Floudas D."/>
            <person name="Copeland A."/>
            <person name="Barry K.W."/>
            <person name="Cichocki N."/>
            <person name="Veneault-Fourrey C."/>
            <person name="LaButti K."/>
            <person name="Lindquist E.A."/>
            <person name="Lipzen A."/>
            <person name="Lundell T."/>
            <person name="Morin E."/>
            <person name="Murat C."/>
            <person name="Riley R."/>
            <person name="Ohm R."/>
            <person name="Sun H."/>
            <person name="Tunlid A."/>
            <person name="Henrissat B."/>
            <person name="Grigoriev I.V."/>
            <person name="Hibbett D.S."/>
            <person name="Martin F."/>
        </authorList>
    </citation>
    <scope>NUCLEOTIDE SEQUENCE [LARGE SCALE GENOMIC DNA]</scope>
    <source>
        <strain evidence="2">MUT 4182</strain>
    </source>
</reference>
<evidence type="ECO:0000313" key="1">
    <source>
        <dbReference type="EMBL" id="KIO16459.1"/>
    </source>
</evidence>
<organism evidence="1 2">
    <name type="scientific">Tulasnella calospora MUT 4182</name>
    <dbReference type="NCBI Taxonomy" id="1051891"/>
    <lineage>
        <taxon>Eukaryota</taxon>
        <taxon>Fungi</taxon>
        <taxon>Dikarya</taxon>
        <taxon>Basidiomycota</taxon>
        <taxon>Agaricomycotina</taxon>
        <taxon>Agaricomycetes</taxon>
        <taxon>Cantharellales</taxon>
        <taxon>Tulasnellaceae</taxon>
        <taxon>Tulasnella</taxon>
    </lineage>
</organism>
<accession>A0A0C3Q279</accession>
<proteinExistence type="predicted"/>
<dbReference type="EMBL" id="KN823560">
    <property type="protein sequence ID" value="KIO16459.1"/>
    <property type="molecule type" value="Genomic_DNA"/>
</dbReference>
<evidence type="ECO:0000313" key="2">
    <source>
        <dbReference type="Proteomes" id="UP000054248"/>
    </source>
</evidence>
<protein>
    <submittedName>
        <fullName evidence="1">Uncharacterized protein</fullName>
    </submittedName>
</protein>
<dbReference type="OrthoDB" id="10547386at2759"/>
<gene>
    <name evidence="1" type="ORF">M407DRAFT_33895</name>
</gene>
<sequence>MAVVEGPLEDKMENISRIYREMKLCLQQVWRSNCLEECKTEAKLMACHLADLRSVILAFLSSQNPYPDYGQLRLLAREVKANPNLKQMYILLNTTEDLLTTDKEDSFALAESLKALSIQLQDQNPLPRNEDRQAWFEPGYQLKRMIQYRLQDRSWLLPAFKCRLDGFTDLDMERLIEDVYLL</sequence>
<name>A0A0C3Q279_9AGAM</name>
<keyword evidence="2" id="KW-1185">Reference proteome</keyword>
<dbReference type="Proteomes" id="UP000054248">
    <property type="component" value="Unassembled WGS sequence"/>
</dbReference>
<dbReference type="HOGENOM" id="CLU_1483047_0_0_1"/>